<reference evidence="4" key="1">
    <citation type="submission" date="2016-06" db="UniProtKB">
        <authorList>
            <consortium name="WormBaseParasite"/>
        </authorList>
    </citation>
    <scope>IDENTIFICATION</scope>
</reference>
<evidence type="ECO:0000313" key="2">
    <source>
        <dbReference type="EMBL" id="VDK56245.1"/>
    </source>
</evidence>
<evidence type="ECO:0000256" key="1">
    <source>
        <dbReference type="SAM" id="MobiDB-lite"/>
    </source>
</evidence>
<evidence type="ECO:0000313" key="4">
    <source>
        <dbReference type="WBParaSite" id="GPUH_0000683201-mRNA-1"/>
    </source>
</evidence>
<name>A0A183DDN2_9BILA</name>
<sequence>LKKAAEREKRKQSIIKNEIDVKRESAEETLQQIQPSNDFIAREGAAATAAVRENDVQLLREREIVMGKLSPTGSSPVRRTTEPDAGSISSFQRTVNPIGYVRPEAESTSSVDQGTSYFAATAAAAAETTNPTRQDFIQQTEPFGQAIDPNQQQQQQALYQDDFLGQAMDTSYEYDEEQPMDPQVPTAAPGAAPTSFIRQTVNPNGSVRHGGVNGIIVGCNNVRPFRGRSEDIAEVSGWDQLQDDLGARQSQNTDGSNSWSNDPAESRGSPSQKRLVVDSTANASDRNNIDSSDDWIQSVVERFPKDSGDGTNLRIAKKLTAREYTLEELKELRTAQRRRIIQS</sequence>
<dbReference type="EMBL" id="UYRT01016720">
    <property type="protein sequence ID" value="VDK56245.1"/>
    <property type="molecule type" value="Genomic_DNA"/>
</dbReference>
<dbReference type="WBParaSite" id="GPUH_0000683201-mRNA-1">
    <property type="protein sequence ID" value="GPUH_0000683201-mRNA-1"/>
    <property type="gene ID" value="GPUH_0000683201"/>
</dbReference>
<dbReference type="AlphaFoldDB" id="A0A183DDN2"/>
<evidence type="ECO:0000313" key="3">
    <source>
        <dbReference type="Proteomes" id="UP000271098"/>
    </source>
</evidence>
<feature type="region of interest" description="Disordered" evidence="1">
    <location>
        <begin position="247"/>
        <end position="275"/>
    </location>
</feature>
<keyword evidence="3" id="KW-1185">Reference proteome</keyword>
<reference evidence="2 3" key="2">
    <citation type="submission" date="2018-11" db="EMBL/GenBank/DDBJ databases">
        <authorList>
            <consortium name="Pathogen Informatics"/>
        </authorList>
    </citation>
    <scope>NUCLEOTIDE SEQUENCE [LARGE SCALE GENOMIC DNA]</scope>
</reference>
<gene>
    <name evidence="2" type="ORF">GPUH_LOCUS6823</name>
</gene>
<accession>A0A183DDN2</accession>
<organism evidence="4">
    <name type="scientific">Gongylonema pulchrum</name>
    <dbReference type="NCBI Taxonomy" id="637853"/>
    <lineage>
        <taxon>Eukaryota</taxon>
        <taxon>Metazoa</taxon>
        <taxon>Ecdysozoa</taxon>
        <taxon>Nematoda</taxon>
        <taxon>Chromadorea</taxon>
        <taxon>Rhabditida</taxon>
        <taxon>Spirurina</taxon>
        <taxon>Spiruromorpha</taxon>
        <taxon>Spiruroidea</taxon>
        <taxon>Gongylonematidae</taxon>
        <taxon>Gongylonema</taxon>
    </lineage>
</organism>
<proteinExistence type="predicted"/>
<protein>
    <submittedName>
        <fullName evidence="4">Clathrin light chain</fullName>
    </submittedName>
</protein>
<feature type="compositionally biased region" description="Polar residues" evidence="1">
    <location>
        <begin position="248"/>
        <end position="272"/>
    </location>
</feature>
<dbReference type="Proteomes" id="UP000271098">
    <property type="component" value="Unassembled WGS sequence"/>
</dbReference>
<feature type="region of interest" description="Disordered" evidence="1">
    <location>
        <begin position="67"/>
        <end position="90"/>
    </location>
</feature>